<reference evidence="4" key="1">
    <citation type="journal article" date="2021" name="PeerJ">
        <title>Extensive microbial diversity within the chicken gut microbiome revealed by metagenomics and culture.</title>
        <authorList>
            <person name="Gilroy R."/>
            <person name="Ravi A."/>
            <person name="Getino M."/>
            <person name="Pursley I."/>
            <person name="Horton D.L."/>
            <person name="Alikhan N.F."/>
            <person name="Baker D."/>
            <person name="Gharbi K."/>
            <person name="Hall N."/>
            <person name="Watson M."/>
            <person name="Adriaenssens E.M."/>
            <person name="Foster-Nyarko E."/>
            <person name="Jarju S."/>
            <person name="Secka A."/>
            <person name="Antonio M."/>
            <person name="Oren A."/>
            <person name="Chaudhuri R.R."/>
            <person name="La Ragione R."/>
            <person name="Hildebrand F."/>
            <person name="Pallen M.J."/>
        </authorList>
    </citation>
    <scope>NUCLEOTIDE SEQUENCE</scope>
    <source>
        <strain evidence="4">ChiGjej3B3-7470</strain>
    </source>
</reference>
<dbReference type="Proteomes" id="UP000712713">
    <property type="component" value="Unassembled WGS sequence"/>
</dbReference>
<dbReference type="EMBL" id="DYZF01000023">
    <property type="protein sequence ID" value="HJE50521.1"/>
    <property type="molecule type" value="Genomic_DNA"/>
</dbReference>
<evidence type="ECO:0000313" key="5">
    <source>
        <dbReference type="Proteomes" id="UP000712713"/>
    </source>
</evidence>
<comment type="caution">
    <text evidence="4">The sequence shown here is derived from an EMBL/GenBank/DDBJ whole genome shotgun (WGS) entry which is preliminary data.</text>
</comment>
<evidence type="ECO:0000256" key="2">
    <source>
        <dbReference type="SAM" id="Phobius"/>
    </source>
</evidence>
<protein>
    <submittedName>
        <fullName evidence="4">DUF2510 domain-containing protein</fullName>
    </submittedName>
</protein>
<feature type="compositionally biased region" description="Low complexity" evidence="1">
    <location>
        <begin position="89"/>
        <end position="116"/>
    </location>
</feature>
<feature type="non-terminal residue" evidence="4">
    <location>
        <position position="249"/>
    </location>
</feature>
<keyword evidence="2" id="KW-0472">Membrane</keyword>
<feature type="transmembrane region" description="Helical" evidence="2">
    <location>
        <begin position="41"/>
        <end position="62"/>
    </location>
</feature>
<keyword evidence="2" id="KW-1133">Transmembrane helix</keyword>
<accession>A0A921ENC8</accession>
<dbReference type="InterPro" id="IPR018929">
    <property type="entry name" value="DUF2510"/>
</dbReference>
<evidence type="ECO:0000313" key="4">
    <source>
        <dbReference type="EMBL" id="HJE50521.1"/>
    </source>
</evidence>
<feature type="region of interest" description="Disordered" evidence="1">
    <location>
        <begin position="70"/>
        <end position="116"/>
    </location>
</feature>
<name>A0A921ENC8_9ACTN</name>
<dbReference type="Pfam" id="PF10708">
    <property type="entry name" value="DUF2510"/>
    <property type="match status" value="1"/>
</dbReference>
<evidence type="ECO:0000259" key="3">
    <source>
        <dbReference type="Pfam" id="PF10708"/>
    </source>
</evidence>
<organism evidence="4 5">
    <name type="scientific">Tessaracoccus flavescens</name>
    <dbReference type="NCBI Taxonomy" id="399497"/>
    <lineage>
        <taxon>Bacteria</taxon>
        <taxon>Bacillati</taxon>
        <taxon>Actinomycetota</taxon>
        <taxon>Actinomycetes</taxon>
        <taxon>Propionibacteriales</taxon>
        <taxon>Propionibacteriaceae</taxon>
        <taxon>Tessaracoccus</taxon>
    </lineage>
</organism>
<keyword evidence="2" id="KW-0812">Transmembrane</keyword>
<proteinExistence type="predicted"/>
<feature type="domain" description="DUF2510" evidence="3">
    <location>
        <begin position="4"/>
        <end position="35"/>
    </location>
</feature>
<dbReference type="AlphaFoldDB" id="A0A921ENC8"/>
<evidence type="ECO:0000256" key="1">
    <source>
        <dbReference type="SAM" id="MobiDB-lite"/>
    </source>
</evidence>
<reference evidence="4" key="2">
    <citation type="submission" date="2021-09" db="EMBL/GenBank/DDBJ databases">
        <authorList>
            <person name="Gilroy R."/>
        </authorList>
    </citation>
    <scope>NUCLEOTIDE SEQUENCE</scope>
    <source>
        <strain evidence="4">ChiGjej3B3-7470</strain>
    </source>
</reference>
<gene>
    <name evidence="4" type="ORF">K8V15_00805</name>
</gene>
<sequence length="249" mass="26263">MSVPGWYPDPEGRPNLIRYWDGQRWGQVAQSPTAPSKKPNLALIALVGLVGAIIIGVAAWLITGPLGSRPEPSPTPIPAQSDGPLNLDPPSVAPSAIPTTTPTFAPPSATVPPSAAPSLNPWEACPVLVNAHSVDNIDPTATTLSSAALTFTVPAGWRPSEVTMSRLLLEQASALTYIEESTWFNFITTGMMPKDLGFYSIEQAAAAVTECHVTSASFSGFTGYEIDASEPVSVDGHRGWRQRVTASST</sequence>